<dbReference type="PANTHER" id="PTHR11017:SF271">
    <property type="entry name" value="DISEASE RESISTANCE PROTEIN (TIR-NBS-LRR CLASS) FAMILY"/>
    <property type="match status" value="1"/>
</dbReference>
<evidence type="ECO:0000313" key="3">
    <source>
        <dbReference type="EMBL" id="KAD2804121.1"/>
    </source>
</evidence>
<reference evidence="3 4" key="1">
    <citation type="submission" date="2019-05" db="EMBL/GenBank/DDBJ databases">
        <title>Mikania micrantha, genome provides insights into the molecular mechanism of rapid growth.</title>
        <authorList>
            <person name="Liu B."/>
        </authorList>
    </citation>
    <scope>NUCLEOTIDE SEQUENCE [LARGE SCALE GENOMIC DNA]</scope>
    <source>
        <strain evidence="3">NLD-2019</strain>
        <tissue evidence="3">Leaf</tissue>
    </source>
</reference>
<dbReference type="Proteomes" id="UP000326396">
    <property type="component" value="Linkage Group LG8"/>
</dbReference>
<dbReference type="InterPro" id="IPR002182">
    <property type="entry name" value="NB-ARC"/>
</dbReference>
<dbReference type="SUPFAM" id="SSF52058">
    <property type="entry name" value="L domain-like"/>
    <property type="match status" value="1"/>
</dbReference>
<evidence type="ECO:0000313" key="4">
    <source>
        <dbReference type="Proteomes" id="UP000326396"/>
    </source>
</evidence>
<comment type="caution">
    <text evidence="3">The sequence shown here is derived from an EMBL/GenBank/DDBJ whole genome shotgun (WGS) entry which is preliminary data.</text>
</comment>
<dbReference type="Pfam" id="PF00931">
    <property type="entry name" value="NB-ARC"/>
    <property type="match status" value="1"/>
</dbReference>
<dbReference type="GO" id="GO:0043531">
    <property type="term" value="F:ADP binding"/>
    <property type="evidence" value="ECO:0007669"/>
    <property type="project" value="InterPro"/>
</dbReference>
<proteinExistence type="predicted"/>
<dbReference type="AlphaFoldDB" id="A0A5N6LRD1"/>
<keyword evidence="4" id="KW-1185">Reference proteome</keyword>
<dbReference type="PANTHER" id="PTHR11017">
    <property type="entry name" value="LEUCINE-RICH REPEAT-CONTAINING PROTEIN"/>
    <property type="match status" value="1"/>
</dbReference>
<dbReference type="InterPro" id="IPR042197">
    <property type="entry name" value="Apaf_helical"/>
</dbReference>
<name>A0A5N6LRD1_9ASTR</name>
<dbReference type="GO" id="GO:0006952">
    <property type="term" value="P:defense response"/>
    <property type="evidence" value="ECO:0007669"/>
    <property type="project" value="InterPro"/>
</dbReference>
<feature type="domain" description="NB-ARC" evidence="2">
    <location>
        <begin position="107"/>
        <end position="214"/>
    </location>
</feature>
<sequence>MPLSKKDRKKNPESCRLLLHKPSHHIIQRLNKQNAHVIWYESKLTKEIVDTISKRLYSLKPSIANEHLVGIDTRLNNLKIKLELGGSTGGVLMIGIWGVGGSGKSSKDGLEKLQQKILSSVSKRKVETINRVEDGKHMIKSNLYHRKVLIVLDDVNDREQLDALVGSHDWFGEGSRIIITTRDENLLNSHKVNMIHHTSLLDDEEAIELFCSHAPREYRNIEDYDLLSKGVVSYARGLPLALKVLGRFLCDKDINEWRSALARLKAIPNADILKTLQISYDGLEQALITMSNGVFEMHDLIQEMGHYIVKGDDPLNNLEKHSRIWDEKDVQSIWAMDASQADVGMIQAIRVRFNTYKSSASQNHQVVANMKKLRWIDWDIGSGSSLSRNFIPVELRCLILTGDQRQLWKGYKFLPNLRMIKIESMDYLITTPDFGGLPNLKIFMIHMSGSLEEIHPTIESLERLVYLSVELCLDFKKFPPVNVIKKLETLIIVNCSKLSTSWKEAASFSRYPANVFVPCFPCCGINAQEGEPSDDVGTPLLMHKGMKHVGLQFISDRLTKLVLRQCNFREEDIDYDVWDLPNLLELDLSINLFSRLNFSILKLPRLKWLDVSECLSLVELSGIPSSISSLRADWCESLETIGDTSNCKWLWYVSFFGRNNGVSALGGDMVLHSLLELGNAIEDHFISFTYSSNHHIPKRFVDRLVRGRTFTLKLPTNWCNDYSGFLICNANNYYAMHFTISMKWDIDEDYQSEILHEFDEQPESYFNSTYVGYISFNSLMRRGTRLNSTYNVISISIVSEYEFSCEGESRFVAELVPRIRKDDHTAQTTKGTTDRSQFYHDERQFGDTFTIQSHSEASIKILWRPCYWY</sequence>
<protein>
    <recommendedName>
        <fullName evidence="2">NB-ARC domain-containing protein</fullName>
    </recommendedName>
</protein>
<evidence type="ECO:0000259" key="2">
    <source>
        <dbReference type="Pfam" id="PF00931"/>
    </source>
</evidence>
<evidence type="ECO:0000256" key="1">
    <source>
        <dbReference type="ARBA" id="ARBA00022614"/>
    </source>
</evidence>
<accession>A0A5N6LRD1</accession>
<dbReference type="OrthoDB" id="1357022at2759"/>
<organism evidence="3 4">
    <name type="scientific">Mikania micrantha</name>
    <name type="common">bitter vine</name>
    <dbReference type="NCBI Taxonomy" id="192012"/>
    <lineage>
        <taxon>Eukaryota</taxon>
        <taxon>Viridiplantae</taxon>
        <taxon>Streptophyta</taxon>
        <taxon>Embryophyta</taxon>
        <taxon>Tracheophyta</taxon>
        <taxon>Spermatophyta</taxon>
        <taxon>Magnoliopsida</taxon>
        <taxon>eudicotyledons</taxon>
        <taxon>Gunneridae</taxon>
        <taxon>Pentapetalae</taxon>
        <taxon>asterids</taxon>
        <taxon>campanulids</taxon>
        <taxon>Asterales</taxon>
        <taxon>Asteraceae</taxon>
        <taxon>Asteroideae</taxon>
        <taxon>Heliantheae alliance</taxon>
        <taxon>Eupatorieae</taxon>
        <taxon>Mikania</taxon>
    </lineage>
</organism>
<keyword evidence="1" id="KW-0433">Leucine-rich repeat</keyword>
<dbReference type="Gene3D" id="3.80.10.10">
    <property type="entry name" value="Ribonuclease Inhibitor"/>
    <property type="match status" value="2"/>
</dbReference>
<dbReference type="EMBL" id="SZYD01000018">
    <property type="protein sequence ID" value="KAD2804121.1"/>
    <property type="molecule type" value="Genomic_DNA"/>
</dbReference>
<gene>
    <name evidence="3" type="ORF">E3N88_37498</name>
</gene>
<dbReference type="InterPro" id="IPR044974">
    <property type="entry name" value="Disease_R_plants"/>
</dbReference>
<dbReference type="PRINTS" id="PR00364">
    <property type="entry name" value="DISEASERSIST"/>
</dbReference>
<dbReference type="Gene3D" id="1.10.8.430">
    <property type="entry name" value="Helical domain of apoptotic protease-activating factors"/>
    <property type="match status" value="1"/>
</dbReference>
<dbReference type="InterPro" id="IPR032675">
    <property type="entry name" value="LRR_dom_sf"/>
</dbReference>
<dbReference type="SUPFAM" id="SSF52540">
    <property type="entry name" value="P-loop containing nucleoside triphosphate hydrolases"/>
    <property type="match status" value="1"/>
</dbReference>
<dbReference type="InterPro" id="IPR027417">
    <property type="entry name" value="P-loop_NTPase"/>
</dbReference>
<dbReference type="Gene3D" id="3.40.50.300">
    <property type="entry name" value="P-loop containing nucleotide triphosphate hydrolases"/>
    <property type="match status" value="1"/>
</dbReference>